<organism evidence="1 2">
    <name type="scientific">Pelotomaculum thermopropionicum (strain DSM 13744 / JCM 10971 / SI)</name>
    <dbReference type="NCBI Taxonomy" id="370438"/>
    <lineage>
        <taxon>Bacteria</taxon>
        <taxon>Bacillati</taxon>
        <taxon>Bacillota</taxon>
        <taxon>Clostridia</taxon>
        <taxon>Eubacteriales</taxon>
        <taxon>Desulfotomaculaceae</taxon>
        <taxon>Pelotomaculum</taxon>
    </lineage>
</organism>
<dbReference type="Pfam" id="PF01144">
    <property type="entry name" value="CoA_trans"/>
    <property type="match status" value="1"/>
</dbReference>
<reference evidence="2" key="1">
    <citation type="journal article" date="2008" name="Genome Res.">
        <title>The genome of Pelotomaculum thermopropionicum reveals niche-associated evolution in anaerobic microbiota.</title>
        <authorList>
            <person name="Kosaka T."/>
            <person name="Kato S."/>
            <person name="Shimoyama T."/>
            <person name="Ishii S."/>
            <person name="Abe T."/>
            <person name="Watanabe K."/>
        </authorList>
    </citation>
    <scope>NUCLEOTIDE SEQUENCE [LARGE SCALE GENOMIC DNA]</scope>
    <source>
        <strain evidence="2">DSM 13744 / JCM 10971 / SI</strain>
    </source>
</reference>
<evidence type="ECO:0000313" key="1">
    <source>
        <dbReference type="EMBL" id="BAF60610.1"/>
    </source>
</evidence>
<keyword evidence="1" id="KW-0808">Transferase</keyword>
<dbReference type="AlphaFoldDB" id="A5CZH6"/>
<evidence type="ECO:0000313" key="2">
    <source>
        <dbReference type="Proteomes" id="UP000006556"/>
    </source>
</evidence>
<dbReference type="GO" id="GO:0008410">
    <property type="term" value="F:CoA-transferase activity"/>
    <property type="evidence" value="ECO:0007669"/>
    <property type="project" value="InterPro"/>
</dbReference>
<dbReference type="SUPFAM" id="SSF100950">
    <property type="entry name" value="NagB/RpiA/CoA transferase-like"/>
    <property type="match status" value="2"/>
</dbReference>
<name>A5CZH6_PELTS</name>
<dbReference type="Gene3D" id="3.40.1080.10">
    <property type="entry name" value="Glutaconate Coenzyme A-transferase"/>
    <property type="match status" value="2"/>
</dbReference>
<dbReference type="InterPro" id="IPR037171">
    <property type="entry name" value="NagB/RpiA_transferase-like"/>
</dbReference>
<dbReference type="EMBL" id="AP009389">
    <property type="protein sequence ID" value="BAF60610.1"/>
    <property type="molecule type" value="Genomic_DNA"/>
</dbReference>
<dbReference type="SMART" id="SM00882">
    <property type="entry name" value="CoA_trans"/>
    <property type="match status" value="1"/>
</dbReference>
<dbReference type="PANTHER" id="PTHR43293:SF1">
    <property type="entry name" value="ACETATE COA-TRANSFERASE YDIF"/>
    <property type="match status" value="1"/>
</dbReference>
<dbReference type="Proteomes" id="UP000006556">
    <property type="component" value="Chromosome"/>
</dbReference>
<proteinExistence type="predicted"/>
<dbReference type="STRING" id="370438.PTH_2429"/>
<dbReference type="KEGG" id="pth:PTH_2429"/>
<dbReference type="eggNOG" id="COG4670">
    <property type="taxonomic scope" value="Bacteria"/>
</dbReference>
<dbReference type="InterPro" id="IPR004165">
    <property type="entry name" value="CoA_trans_fam_I"/>
</dbReference>
<sequence>MYKVRKADELVSLIKDGATIAVSGMGLAGWNEEMAAAIERHFLKTGHPRDITLFQACALGDWTPKRGPTHFGHVGLTKRWIGGHIGSNYNMCKLVEENKIEAYNLPQGVLVQLWREIAARRPGVLTKIGLKTYVDPRVEGGKLNELTRSKEDIVKVVEFEGEEYLFYKSFPIDVALIRGTVADENGNLTMEKEGQLNGAVHLAQAAKNSGGIVIAQAEYLAKANTLHPKDVRVPGILVDYVVLATCTDNHWQTEGQYYNPAFAGNIKVPLATVTPLPLNERKIISRRAAMELEPNAIVNLGVGIPTDIANVAAEEGASDLMVLTTEAGGIGGVPASLPDVDSQINPITILTLNWVNPVQKQAKFAN</sequence>
<gene>
    <name evidence="1" type="ordered locus">PTH_2429</name>
</gene>
<protein>
    <submittedName>
        <fullName evidence="1">Hypothetical Acyl CoA transferase</fullName>
    </submittedName>
</protein>
<keyword evidence="2" id="KW-1185">Reference proteome</keyword>
<dbReference type="PANTHER" id="PTHR43293">
    <property type="entry name" value="ACETATE COA-TRANSFERASE YDIF"/>
    <property type="match status" value="1"/>
</dbReference>
<dbReference type="HOGENOM" id="CLU_026774_0_1_9"/>
<accession>A5CZH6</accession>